<dbReference type="SUPFAM" id="SSF48264">
    <property type="entry name" value="Cytochrome P450"/>
    <property type="match status" value="1"/>
</dbReference>
<dbReference type="Pfam" id="PF00067">
    <property type="entry name" value="p450"/>
    <property type="match status" value="1"/>
</dbReference>
<dbReference type="RefSeq" id="WP_239076702.1">
    <property type="nucleotide sequence ID" value="NZ_BAAAZM010000009.1"/>
</dbReference>
<evidence type="ECO:0000256" key="2">
    <source>
        <dbReference type="ARBA" id="ARBA00022617"/>
    </source>
</evidence>
<keyword evidence="2 7" id="KW-0349">Heme</keyword>
<accession>A0A8J3J4S9</accession>
<dbReference type="GO" id="GO:0005506">
    <property type="term" value="F:iron ion binding"/>
    <property type="evidence" value="ECO:0007669"/>
    <property type="project" value="InterPro"/>
</dbReference>
<dbReference type="InterPro" id="IPR017972">
    <property type="entry name" value="Cyt_P450_CS"/>
</dbReference>
<dbReference type="FunFam" id="1.10.630.10:FF:000018">
    <property type="entry name" value="Cytochrome P450 monooxygenase"/>
    <property type="match status" value="1"/>
</dbReference>
<dbReference type="AlphaFoldDB" id="A0A8J3J4S9"/>
<proteinExistence type="inferred from homology"/>
<evidence type="ECO:0000256" key="6">
    <source>
        <dbReference type="ARBA" id="ARBA00023033"/>
    </source>
</evidence>
<keyword evidence="6 7" id="KW-0503">Monooxygenase</keyword>
<dbReference type="GO" id="GO:0020037">
    <property type="term" value="F:heme binding"/>
    <property type="evidence" value="ECO:0007669"/>
    <property type="project" value="InterPro"/>
</dbReference>
<comment type="similarity">
    <text evidence="1 7">Belongs to the cytochrome P450 family.</text>
</comment>
<dbReference type="EMBL" id="BOMB01000017">
    <property type="protein sequence ID" value="GID12145.1"/>
    <property type="molecule type" value="Genomic_DNA"/>
</dbReference>
<dbReference type="Proteomes" id="UP000612808">
    <property type="component" value="Unassembled WGS sequence"/>
</dbReference>
<evidence type="ECO:0000313" key="9">
    <source>
        <dbReference type="EMBL" id="GID12145.1"/>
    </source>
</evidence>
<keyword evidence="4 7" id="KW-0560">Oxidoreductase</keyword>
<evidence type="ECO:0000256" key="5">
    <source>
        <dbReference type="ARBA" id="ARBA00023004"/>
    </source>
</evidence>
<evidence type="ECO:0000313" key="10">
    <source>
        <dbReference type="Proteomes" id="UP000612808"/>
    </source>
</evidence>
<dbReference type="GO" id="GO:0004497">
    <property type="term" value="F:monooxygenase activity"/>
    <property type="evidence" value="ECO:0007669"/>
    <property type="project" value="UniProtKB-KW"/>
</dbReference>
<evidence type="ECO:0000256" key="4">
    <source>
        <dbReference type="ARBA" id="ARBA00023002"/>
    </source>
</evidence>
<comment type="caution">
    <text evidence="9">The sequence shown here is derived from an EMBL/GenBank/DDBJ whole genome shotgun (WGS) entry which is preliminary data.</text>
</comment>
<keyword evidence="3 7" id="KW-0479">Metal-binding</keyword>
<name>A0A8J3J4S9_9ACTN</name>
<evidence type="ECO:0000256" key="7">
    <source>
        <dbReference type="RuleBase" id="RU000461"/>
    </source>
</evidence>
<dbReference type="GO" id="GO:0016705">
    <property type="term" value="F:oxidoreductase activity, acting on paired donors, with incorporation or reduction of molecular oxygen"/>
    <property type="evidence" value="ECO:0007669"/>
    <property type="project" value="InterPro"/>
</dbReference>
<protein>
    <submittedName>
        <fullName evidence="9">Cytochrome P450</fullName>
    </submittedName>
</protein>
<dbReference type="Gene3D" id="1.10.630.10">
    <property type="entry name" value="Cytochrome P450"/>
    <property type="match status" value="1"/>
</dbReference>
<sequence length="389" mass="42249">MTAVDAMPQHRPDPFDPPADLTDPERDPVRRMRYADGHLGWLVTGYEQARAVLADPRMSVRPELAHQPDSQPTNLTVPAGFFLRMDPPQHERYRRLLTGRFTVRRIRALEPGITAIVDEALDSLAAAGSPADLVSTYALPIPSLVICELLGVPYADRGGFQRDSARMLNLQAPAADRNAAVGSLLAYLSELVADKRRTKPDDLLGDLAASGAVTDEELAGIALLLLLAGHETTANMIAHATFALLQRPEQLALLRDDPDRAAGAADELLRHLSVLYLVLRTATADLELDGHAIRAGETVTVSLAAANRDAGRFPGPDALRLDRDATGHLAFGHGIHQCLGQQLARTELRIALPALLRRFPGLRLAVPAEDVPMRTEMAVYGVHRLPVAW</sequence>
<gene>
    <name evidence="9" type="ORF">Aru02nite_30340</name>
</gene>
<dbReference type="PROSITE" id="PS00086">
    <property type="entry name" value="CYTOCHROME_P450"/>
    <property type="match status" value="1"/>
</dbReference>
<dbReference type="CDD" id="cd11030">
    <property type="entry name" value="CYP105-like"/>
    <property type="match status" value="1"/>
</dbReference>
<feature type="region of interest" description="Disordered" evidence="8">
    <location>
        <begin position="1"/>
        <end position="28"/>
    </location>
</feature>
<dbReference type="InterPro" id="IPR036396">
    <property type="entry name" value="Cyt_P450_sf"/>
</dbReference>
<dbReference type="PANTHER" id="PTHR46696">
    <property type="entry name" value="P450, PUTATIVE (EUROFUNG)-RELATED"/>
    <property type="match status" value="1"/>
</dbReference>
<evidence type="ECO:0000256" key="3">
    <source>
        <dbReference type="ARBA" id="ARBA00022723"/>
    </source>
</evidence>
<reference evidence="9" key="1">
    <citation type="submission" date="2021-01" db="EMBL/GenBank/DDBJ databases">
        <title>Whole genome shotgun sequence of Actinocatenispora rupis NBRC 107355.</title>
        <authorList>
            <person name="Komaki H."/>
            <person name="Tamura T."/>
        </authorList>
    </citation>
    <scope>NUCLEOTIDE SEQUENCE</scope>
    <source>
        <strain evidence="9">NBRC 107355</strain>
    </source>
</reference>
<dbReference type="PANTHER" id="PTHR46696:SF1">
    <property type="entry name" value="CYTOCHROME P450 YJIB-RELATED"/>
    <property type="match status" value="1"/>
</dbReference>
<organism evidence="9 10">
    <name type="scientific">Actinocatenispora rupis</name>
    <dbReference type="NCBI Taxonomy" id="519421"/>
    <lineage>
        <taxon>Bacteria</taxon>
        <taxon>Bacillati</taxon>
        <taxon>Actinomycetota</taxon>
        <taxon>Actinomycetes</taxon>
        <taxon>Micromonosporales</taxon>
        <taxon>Micromonosporaceae</taxon>
        <taxon>Actinocatenispora</taxon>
    </lineage>
</organism>
<evidence type="ECO:0000256" key="1">
    <source>
        <dbReference type="ARBA" id="ARBA00010617"/>
    </source>
</evidence>
<dbReference type="InterPro" id="IPR002397">
    <property type="entry name" value="Cyt_P450_B"/>
</dbReference>
<dbReference type="InterPro" id="IPR001128">
    <property type="entry name" value="Cyt_P450"/>
</dbReference>
<dbReference type="PRINTS" id="PR00385">
    <property type="entry name" value="P450"/>
</dbReference>
<keyword evidence="5 7" id="KW-0408">Iron</keyword>
<dbReference type="PRINTS" id="PR00359">
    <property type="entry name" value="BP450"/>
</dbReference>
<keyword evidence="10" id="KW-1185">Reference proteome</keyword>
<dbReference type="GO" id="GO:0017000">
    <property type="term" value="P:antibiotic biosynthetic process"/>
    <property type="evidence" value="ECO:0007669"/>
    <property type="project" value="UniProtKB-ARBA"/>
</dbReference>
<evidence type="ECO:0000256" key="8">
    <source>
        <dbReference type="SAM" id="MobiDB-lite"/>
    </source>
</evidence>